<accession>A0A484BQ88</accession>
<evidence type="ECO:0000256" key="3">
    <source>
        <dbReference type="SAM" id="SignalP"/>
    </source>
</evidence>
<gene>
    <name evidence="5" type="ORF">AWZ03_003436</name>
</gene>
<keyword evidence="2" id="KW-0964">Secreted</keyword>
<dbReference type="Gene3D" id="3.40.33.10">
    <property type="entry name" value="CAP"/>
    <property type="match status" value="1"/>
</dbReference>
<keyword evidence="6" id="KW-1185">Reference proteome</keyword>
<dbReference type="OMA" id="CKRWETS"/>
<reference evidence="5 6" key="1">
    <citation type="journal article" date="2019" name="J. Hered.">
        <title>An Improved Genome Assembly for Drosophila navojoa, the Basal Species in the mojavensis Cluster.</title>
        <authorList>
            <person name="Vanderlinde T."/>
            <person name="Dupim E.G."/>
            <person name="Nazario-Yepiz N.O."/>
            <person name="Carvalho A.B."/>
        </authorList>
    </citation>
    <scope>NUCLEOTIDE SEQUENCE [LARGE SCALE GENOMIC DNA]</scope>
    <source>
        <strain evidence="5">Navoj_Jal97</strain>
        <tissue evidence="5">Whole organism</tissue>
    </source>
</reference>
<organism evidence="5 6">
    <name type="scientific">Drosophila navojoa</name>
    <name type="common">Fruit fly</name>
    <dbReference type="NCBI Taxonomy" id="7232"/>
    <lineage>
        <taxon>Eukaryota</taxon>
        <taxon>Metazoa</taxon>
        <taxon>Ecdysozoa</taxon>
        <taxon>Arthropoda</taxon>
        <taxon>Hexapoda</taxon>
        <taxon>Insecta</taxon>
        <taxon>Pterygota</taxon>
        <taxon>Neoptera</taxon>
        <taxon>Endopterygota</taxon>
        <taxon>Diptera</taxon>
        <taxon>Brachycera</taxon>
        <taxon>Muscomorpha</taxon>
        <taxon>Ephydroidea</taxon>
        <taxon>Drosophilidae</taxon>
        <taxon>Drosophila</taxon>
    </lineage>
</organism>
<dbReference type="AlphaFoldDB" id="A0A484BQ88"/>
<name>A0A484BQ88_DRONA</name>
<dbReference type="OrthoDB" id="414826at2759"/>
<dbReference type="GO" id="GO:0005576">
    <property type="term" value="C:extracellular region"/>
    <property type="evidence" value="ECO:0007669"/>
    <property type="project" value="UniProtKB-SubCell"/>
</dbReference>
<evidence type="ECO:0000259" key="4">
    <source>
        <dbReference type="SMART" id="SM00198"/>
    </source>
</evidence>
<comment type="subcellular location">
    <subcellularLocation>
        <location evidence="1">Secreted</location>
    </subcellularLocation>
</comment>
<proteinExistence type="predicted"/>
<evidence type="ECO:0000256" key="1">
    <source>
        <dbReference type="ARBA" id="ARBA00004613"/>
    </source>
</evidence>
<feature type="chain" id="PRO_5019756952" description="SCP domain-containing protein" evidence="3">
    <location>
        <begin position="24"/>
        <end position="292"/>
    </location>
</feature>
<evidence type="ECO:0000313" key="5">
    <source>
        <dbReference type="EMBL" id="TDG50220.1"/>
    </source>
</evidence>
<feature type="signal peptide" evidence="3">
    <location>
        <begin position="1"/>
        <end position="23"/>
    </location>
</feature>
<protein>
    <recommendedName>
        <fullName evidence="4">SCP domain-containing protein</fullName>
    </recommendedName>
</protein>
<dbReference type="EMBL" id="LSRL02000017">
    <property type="protein sequence ID" value="TDG50220.1"/>
    <property type="molecule type" value="Genomic_DNA"/>
</dbReference>
<dbReference type="SUPFAM" id="SSF55797">
    <property type="entry name" value="PR-1-like"/>
    <property type="match status" value="1"/>
</dbReference>
<evidence type="ECO:0000256" key="2">
    <source>
        <dbReference type="ARBA" id="ARBA00022525"/>
    </source>
</evidence>
<evidence type="ECO:0000313" key="6">
    <source>
        <dbReference type="Proteomes" id="UP000295192"/>
    </source>
</evidence>
<dbReference type="CDD" id="cd05380">
    <property type="entry name" value="CAP_euk"/>
    <property type="match status" value="1"/>
</dbReference>
<dbReference type="STRING" id="7232.A0A484BQ88"/>
<comment type="caution">
    <text evidence="5">The sequence shown here is derived from an EMBL/GenBank/DDBJ whole genome shotgun (WGS) entry which is preliminary data.</text>
</comment>
<keyword evidence="3" id="KW-0732">Signal</keyword>
<dbReference type="InterPro" id="IPR035940">
    <property type="entry name" value="CAP_sf"/>
</dbReference>
<sequence length="292" mass="33657">MNILALRMLPALLLPLILQQGSAYNFCNDDRGYCAMAESKHFICRLHTELKPLNEYIKQVIAIPDTYRLRDRILAYHNEFRDSVASGELKNKYGENFPAASSMRELIWDLELAYMARLHVSTLSFRHTICRAVKRFPVIGENMSMVFIDGMHINLTTLLDSTLRAMFVEHQDCSPPISFVTKYNVATFRETLGHFAIMINDRVSRVGCAFVVARNCLKPMQKGYCYLMTCHYNYNNIVGSRVYKRGDPASDCKRWETSPSSRYLNLCANNGKIFRNKAQEDINYMDSIKNVK</sequence>
<dbReference type="Pfam" id="PF00188">
    <property type="entry name" value="CAP"/>
    <property type="match status" value="1"/>
</dbReference>
<dbReference type="InterPro" id="IPR014044">
    <property type="entry name" value="CAP_dom"/>
</dbReference>
<feature type="domain" description="SCP" evidence="4">
    <location>
        <begin position="68"/>
        <end position="236"/>
    </location>
</feature>
<dbReference type="SMART" id="SM00198">
    <property type="entry name" value="SCP"/>
    <property type="match status" value="1"/>
</dbReference>
<dbReference type="Proteomes" id="UP000295192">
    <property type="component" value="Unassembled WGS sequence"/>
</dbReference>